<evidence type="ECO:0000256" key="6">
    <source>
        <dbReference type="RuleBase" id="RU365102"/>
    </source>
</evidence>
<evidence type="ECO:0000313" key="7">
    <source>
        <dbReference type="EMBL" id="BEP28579.1"/>
    </source>
</evidence>
<gene>
    <name evidence="7" type="ORF">HLPR_09100</name>
</gene>
<accession>A0AAU9EB93</accession>
<dbReference type="Proteomes" id="UP001321786">
    <property type="component" value="Chromosome"/>
</dbReference>
<feature type="transmembrane region" description="Helical" evidence="6">
    <location>
        <begin position="189"/>
        <end position="208"/>
    </location>
</feature>
<evidence type="ECO:0000256" key="2">
    <source>
        <dbReference type="ARBA" id="ARBA00009190"/>
    </source>
</evidence>
<keyword evidence="3 6" id="KW-0812">Transmembrane</keyword>
<dbReference type="PANTHER" id="PTHR12608:SF1">
    <property type="entry name" value="TRANSMEMBRANE PROTEIN 165"/>
    <property type="match status" value="1"/>
</dbReference>
<dbReference type="GO" id="GO:0016020">
    <property type="term" value="C:membrane"/>
    <property type="evidence" value="ECO:0007669"/>
    <property type="project" value="UniProtKB-SubCell"/>
</dbReference>
<evidence type="ECO:0000256" key="1">
    <source>
        <dbReference type="ARBA" id="ARBA00004141"/>
    </source>
</evidence>
<feature type="transmembrane region" description="Helical" evidence="6">
    <location>
        <begin position="6"/>
        <end position="30"/>
    </location>
</feature>
<comment type="similarity">
    <text evidence="2 6">Belongs to the GDT1 family.</text>
</comment>
<evidence type="ECO:0000313" key="8">
    <source>
        <dbReference type="Proteomes" id="UP001321786"/>
    </source>
</evidence>
<evidence type="ECO:0000256" key="4">
    <source>
        <dbReference type="ARBA" id="ARBA00022989"/>
    </source>
</evidence>
<dbReference type="AlphaFoldDB" id="A0AAU9EB93"/>
<proteinExistence type="inferred from homology"/>
<dbReference type="KEGG" id="hprf:HLPR_09100"/>
<evidence type="ECO:0000256" key="5">
    <source>
        <dbReference type="ARBA" id="ARBA00023136"/>
    </source>
</evidence>
<dbReference type="RefSeq" id="WP_338536892.1">
    <property type="nucleotide sequence ID" value="NZ_AP028654.1"/>
</dbReference>
<dbReference type="GO" id="GO:0046873">
    <property type="term" value="F:metal ion transmembrane transporter activity"/>
    <property type="evidence" value="ECO:0007669"/>
    <property type="project" value="InterPro"/>
</dbReference>
<evidence type="ECO:0000256" key="3">
    <source>
        <dbReference type="ARBA" id="ARBA00022692"/>
    </source>
</evidence>
<dbReference type="Pfam" id="PF01169">
    <property type="entry name" value="GDT1"/>
    <property type="match status" value="2"/>
</dbReference>
<dbReference type="InterPro" id="IPR001727">
    <property type="entry name" value="GDT1-like"/>
</dbReference>
<feature type="transmembrane region" description="Helical" evidence="6">
    <location>
        <begin position="133"/>
        <end position="153"/>
    </location>
</feature>
<dbReference type="EMBL" id="AP028654">
    <property type="protein sequence ID" value="BEP28579.1"/>
    <property type="molecule type" value="Genomic_DNA"/>
</dbReference>
<feature type="transmembrane region" description="Helical" evidence="6">
    <location>
        <begin position="66"/>
        <end position="84"/>
    </location>
</feature>
<keyword evidence="5 6" id="KW-0472">Membrane</keyword>
<name>A0AAU9EB93_9FIRM</name>
<protein>
    <recommendedName>
        <fullName evidence="6">GDT1 family protein</fullName>
    </recommendedName>
</protein>
<keyword evidence="8" id="KW-1185">Reference proteome</keyword>
<keyword evidence="4 6" id="KW-1133">Transmembrane helix</keyword>
<dbReference type="PANTHER" id="PTHR12608">
    <property type="entry name" value="TRANSMEMBRANE PROTEIN HTP-1 RELATED"/>
    <property type="match status" value="1"/>
</dbReference>
<feature type="transmembrane region" description="Helical" evidence="6">
    <location>
        <begin position="37"/>
        <end position="60"/>
    </location>
</feature>
<feature type="transmembrane region" description="Helical" evidence="6">
    <location>
        <begin position="165"/>
        <end position="183"/>
    </location>
</feature>
<sequence>MFSDYIGAVLLIFFAEMGDKTQFLAIAFATKYPIKKILLGVGIGAFLNHGLAMLLGRILVKFVSGNIITLTAGLMFIYFAFMSLKIDDDETKNTTTKYGAIITVSLAFFLGELGDKTQLAALGLSLNSSYVPFVLLGTVTGMVLTSAIGIFIGLKLGKKIPEDKLKFSSFLMFLLFGFEKIYYSYLHLTTPRVLLLIILLSIIIIFFTSKRFFNNYSKLETTKLKKHAELLKDTKNKIEEKVDILCKGLESCKVCDGNSCLIGYMKSLLKSTNKPLNKEDSTKIGDLKNKNFDKNEAIIIINYLIDYYNKYESEYTNNLQLLKLREAAEVIAFGDFSTSSNYKEYVDIINNKTSYLKVL</sequence>
<organism evidence="7 8">
    <name type="scientific">Helicovermis profundi</name>
    <dbReference type="NCBI Taxonomy" id="3065157"/>
    <lineage>
        <taxon>Bacteria</taxon>
        <taxon>Bacillati</taxon>
        <taxon>Bacillota</taxon>
        <taxon>Clostridia</taxon>
        <taxon>Helicovermis</taxon>
    </lineage>
</organism>
<reference evidence="7 8" key="1">
    <citation type="submission" date="2023-08" db="EMBL/GenBank/DDBJ databases">
        <title>Helicovermis profunda gen. nov., sp. nov., a novel mesophilic, fermentative bacterium within the Bacillota from a deep-sea hydrothermal vent chimney.</title>
        <authorList>
            <person name="Miyazaki U."/>
            <person name="Mizutani D."/>
            <person name="Hashimoto Y."/>
            <person name="Tame A."/>
            <person name="Sawayama S."/>
            <person name="Miyazaki J."/>
            <person name="Takai K."/>
            <person name="Nakagawa S."/>
        </authorList>
    </citation>
    <scope>NUCLEOTIDE SEQUENCE [LARGE SCALE GENOMIC DNA]</scope>
    <source>
        <strain evidence="7 8">S502</strain>
    </source>
</reference>
<comment type="subcellular location">
    <subcellularLocation>
        <location evidence="1 6">Membrane</location>
        <topology evidence="1 6">Multi-pass membrane protein</topology>
    </subcellularLocation>
</comment>